<evidence type="ECO:0000313" key="3">
    <source>
        <dbReference type="Proteomes" id="UP000199024"/>
    </source>
</evidence>
<name>A0A1I6MCA6_9BACT</name>
<protein>
    <submittedName>
        <fullName evidence="2">Uncharacterized protein</fullName>
    </submittedName>
</protein>
<dbReference type="AlphaFoldDB" id="A0A1I6MCA6"/>
<feature type="transmembrane region" description="Helical" evidence="1">
    <location>
        <begin position="17"/>
        <end position="37"/>
    </location>
</feature>
<dbReference type="OrthoDB" id="119540at2"/>
<organism evidence="2 3">
    <name type="scientific">Granulicella pectinivorans</name>
    <dbReference type="NCBI Taxonomy" id="474950"/>
    <lineage>
        <taxon>Bacteria</taxon>
        <taxon>Pseudomonadati</taxon>
        <taxon>Acidobacteriota</taxon>
        <taxon>Terriglobia</taxon>
        <taxon>Terriglobales</taxon>
        <taxon>Acidobacteriaceae</taxon>
        <taxon>Granulicella</taxon>
    </lineage>
</organism>
<sequence>MGTLKRYIFWTYDRGSFHYDVMVTIILIFLFVSPHYIDFKDKPVYTAALHSSEVLVKEAGIGPNGSSRFLYELRADDVANVADTMETDQGRRNAILKAVEPIAGEVRIERYESVYDTHQKVVAYRAWILR</sequence>
<dbReference type="STRING" id="474950.SAMN05421771_2291"/>
<evidence type="ECO:0000313" key="2">
    <source>
        <dbReference type="EMBL" id="SFS13390.1"/>
    </source>
</evidence>
<reference evidence="2 3" key="1">
    <citation type="submission" date="2016-10" db="EMBL/GenBank/DDBJ databases">
        <authorList>
            <person name="de Groot N.N."/>
        </authorList>
    </citation>
    <scope>NUCLEOTIDE SEQUENCE [LARGE SCALE GENOMIC DNA]</scope>
    <source>
        <strain evidence="2 3">DSM 21001</strain>
    </source>
</reference>
<keyword evidence="3" id="KW-1185">Reference proteome</keyword>
<dbReference type="EMBL" id="FOZL01000001">
    <property type="protein sequence ID" value="SFS13390.1"/>
    <property type="molecule type" value="Genomic_DNA"/>
</dbReference>
<evidence type="ECO:0000256" key="1">
    <source>
        <dbReference type="SAM" id="Phobius"/>
    </source>
</evidence>
<accession>A0A1I6MCA6</accession>
<keyword evidence="1" id="KW-1133">Transmembrane helix</keyword>
<keyword evidence="1" id="KW-0812">Transmembrane</keyword>
<keyword evidence="1" id="KW-0472">Membrane</keyword>
<proteinExistence type="predicted"/>
<gene>
    <name evidence="2" type="ORF">SAMN05421771_2291</name>
</gene>
<dbReference type="Proteomes" id="UP000199024">
    <property type="component" value="Unassembled WGS sequence"/>
</dbReference>
<dbReference type="RefSeq" id="WP_089839253.1">
    <property type="nucleotide sequence ID" value="NZ_FOZL01000001.1"/>
</dbReference>